<comment type="subcellular location">
    <subcellularLocation>
        <location evidence="1">Membrane</location>
    </subcellularLocation>
</comment>
<dbReference type="RefSeq" id="WP_271870751.1">
    <property type="nucleotide sequence ID" value="NZ_JAOTGU010000019.1"/>
</dbReference>
<reference evidence="9" key="2">
    <citation type="submission" date="2022-10" db="EMBL/GenBank/DDBJ databases">
        <authorList>
            <person name="Kostovova I."/>
            <person name="Moravkova M."/>
            <person name="Pechar R."/>
        </authorList>
    </citation>
    <scope>NUCLEOTIDE SEQUENCE</scope>
    <source>
        <strain evidence="9">M356A</strain>
    </source>
</reference>
<protein>
    <submittedName>
        <fullName evidence="9">Preprotein translocase subunit SecE</fullName>
    </submittedName>
</protein>
<evidence type="ECO:0000256" key="5">
    <source>
        <dbReference type="ARBA" id="ARBA00022989"/>
    </source>
</evidence>
<feature type="transmembrane region" description="Helical" evidence="8">
    <location>
        <begin position="21"/>
        <end position="43"/>
    </location>
</feature>
<sequence>MNYLIKVSKVLKKVTWEKIGVTLKHTGYMALVVVLAALCYWGIDQLVNSVFTKL</sequence>
<evidence type="ECO:0000313" key="9">
    <source>
        <dbReference type="EMBL" id="MDB6262811.1"/>
    </source>
</evidence>
<dbReference type="Gene3D" id="1.20.5.1030">
    <property type="entry name" value="Preprotein translocase secy subunit"/>
    <property type="match status" value="1"/>
</dbReference>
<organism evidence="9 10">
    <name type="scientific">Lactobacillus amylovorus</name>
    <dbReference type="NCBI Taxonomy" id="1604"/>
    <lineage>
        <taxon>Bacteria</taxon>
        <taxon>Bacillati</taxon>
        <taxon>Bacillota</taxon>
        <taxon>Bacilli</taxon>
        <taxon>Lactobacillales</taxon>
        <taxon>Lactobacillaceae</taxon>
        <taxon>Lactobacillus</taxon>
    </lineage>
</organism>
<name>A0A9X3WAK8_LACAM</name>
<dbReference type="GO" id="GO:0016020">
    <property type="term" value="C:membrane"/>
    <property type="evidence" value="ECO:0007669"/>
    <property type="project" value="UniProtKB-SubCell"/>
</dbReference>
<dbReference type="EMBL" id="JAOTGU010000019">
    <property type="protein sequence ID" value="MDB6262811.1"/>
    <property type="molecule type" value="Genomic_DNA"/>
</dbReference>
<keyword evidence="4" id="KW-0653">Protein transport</keyword>
<keyword evidence="5 8" id="KW-1133">Transmembrane helix</keyword>
<evidence type="ECO:0000256" key="2">
    <source>
        <dbReference type="ARBA" id="ARBA00022448"/>
    </source>
</evidence>
<dbReference type="GO" id="GO:0006886">
    <property type="term" value="P:intracellular protein transport"/>
    <property type="evidence" value="ECO:0007669"/>
    <property type="project" value="InterPro"/>
</dbReference>
<keyword evidence="2" id="KW-0813">Transport</keyword>
<dbReference type="InterPro" id="IPR038379">
    <property type="entry name" value="SecE_sf"/>
</dbReference>
<dbReference type="AlphaFoldDB" id="A0A9X3WAK8"/>
<proteinExistence type="predicted"/>
<evidence type="ECO:0000256" key="4">
    <source>
        <dbReference type="ARBA" id="ARBA00022927"/>
    </source>
</evidence>
<evidence type="ECO:0000256" key="7">
    <source>
        <dbReference type="ARBA" id="ARBA00023136"/>
    </source>
</evidence>
<keyword evidence="7 8" id="KW-0472">Membrane</keyword>
<keyword evidence="3 8" id="KW-0812">Transmembrane</keyword>
<reference evidence="9" key="1">
    <citation type="journal article" date="2022" name="Microorganisms">
        <title>Antibiotic Susceptibility, Resistance Gene Determinants and Corresponding Genomic Regions in Lactobacillus amylovorus Isolates Derived from Wild Boars and Domestic Pigs.</title>
        <authorList>
            <person name="Moravkova M."/>
            <person name="Kostovova I."/>
            <person name="Kavanova K."/>
            <person name="Pechar R."/>
            <person name="Stanek S."/>
            <person name="Brychta A."/>
            <person name="Zeman M."/>
            <person name="Kubasova T."/>
        </authorList>
    </citation>
    <scope>NUCLEOTIDE SEQUENCE</scope>
    <source>
        <strain evidence="9">M356A</strain>
    </source>
</reference>
<dbReference type="Pfam" id="PF00584">
    <property type="entry name" value="SecE"/>
    <property type="match status" value="1"/>
</dbReference>
<gene>
    <name evidence="9" type="ORF">ODV15_09685</name>
</gene>
<evidence type="ECO:0000256" key="6">
    <source>
        <dbReference type="ARBA" id="ARBA00023010"/>
    </source>
</evidence>
<comment type="caution">
    <text evidence="9">The sequence shown here is derived from an EMBL/GenBank/DDBJ whole genome shotgun (WGS) entry which is preliminary data.</text>
</comment>
<evidence type="ECO:0000256" key="1">
    <source>
        <dbReference type="ARBA" id="ARBA00004370"/>
    </source>
</evidence>
<evidence type="ECO:0000313" key="10">
    <source>
        <dbReference type="Proteomes" id="UP001143700"/>
    </source>
</evidence>
<dbReference type="InterPro" id="IPR001901">
    <property type="entry name" value="Translocase_SecE/Sec61-g"/>
</dbReference>
<keyword evidence="6" id="KW-0811">Translocation</keyword>
<dbReference type="GO" id="GO:0006605">
    <property type="term" value="P:protein targeting"/>
    <property type="evidence" value="ECO:0007669"/>
    <property type="project" value="InterPro"/>
</dbReference>
<accession>A0A9X3WAK8</accession>
<evidence type="ECO:0000256" key="3">
    <source>
        <dbReference type="ARBA" id="ARBA00022692"/>
    </source>
</evidence>
<evidence type="ECO:0000256" key="8">
    <source>
        <dbReference type="SAM" id="Phobius"/>
    </source>
</evidence>
<dbReference type="Proteomes" id="UP001143700">
    <property type="component" value="Unassembled WGS sequence"/>
</dbReference>